<dbReference type="AlphaFoldDB" id="A0A5C3L652"/>
<evidence type="ECO:0000313" key="2">
    <source>
        <dbReference type="Proteomes" id="UP000307440"/>
    </source>
</evidence>
<dbReference type="Pfam" id="PF11017">
    <property type="entry name" value="DUF2855"/>
    <property type="match status" value="1"/>
</dbReference>
<protein>
    <submittedName>
        <fullName evidence="1">Uncharacterized protein</fullName>
    </submittedName>
</protein>
<dbReference type="Proteomes" id="UP000307440">
    <property type="component" value="Unassembled WGS sequence"/>
</dbReference>
<dbReference type="OrthoDB" id="192702at2759"/>
<dbReference type="STRING" id="230819.A0A5C3L652"/>
<name>A0A5C3L652_COPMA</name>
<gene>
    <name evidence="1" type="ORF">FA15DRAFT_757079</name>
</gene>
<dbReference type="InterPro" id="IPR021276">
    <property type="entry name" value="DUF2855"/>
</dbReference>
<proteinExistence type="predicted"/>
<keyword evidence="2" id="KW-1185">Reference proteome</keyword>
<evidence type="ECO:0000313" key="1">
    <source>
        <dbReference type="EMBL" id="TFK23688.1"/>
    </source>
</evidence>
<sequence length="428" mass="47959">MSVRNATLCSPRPSAATLGETMIVETTLDLAAIPINHVAIKVDRFGFSANNITYQALGEHPHFRYFDFHTAPTSELAKTHGLIPVWGFGTVVASKHPKITIGERVYGYFAPTRYLVVPVSPSDVNKHAFYVPRPNLPPNRRPYNQIQRCATDPTYSAVTDAENLTMLYRPLFWTSYWCEDWLYSTGCYTPSDNSKVSILISSASSKTAFCLAYLIQKRIGNGELKNTKVVGLTSTRNAKFTENLGLYDEVHEYDTFRSDGAFQMQSERQWIYIDVAGNGLLNKEIQRHFASSSNGRVVKNVSLGVTNLQPTSSANDSMKWSHNAFDPTAPALAPSDARWPKTENFFMPEWLSVRKHQLPVSEIFQRQLNAWGSLMKDCINWVELQPVLGAKQVHDAYTRLAKEGLGPDKGLIWSLWEEGVAASINGKL</sequence>
<organism evidence="1 2">
    <name type="scientific">Coprinopsis marcescibilis</name>
    <name type="common">Agaric fungus</name>
    <name type="synonym">Psathyrella marcescibilis</name>
    <dbReference type="NCBI Taxonomy" id="230819"/>
    <lineage>
        <taxon>Eukaryota</taxon>
        <taxon>Fungi</taxon>
        <taxon>Dikarya</taxon>
        <taxon>Basidiomycota</taxon>
        <taxon>Agaricomycotina</taxon>
        <taxon>Agaricomycetes</taxon>
        <taxon>Agaricomycetidae</taxon>
        <taxon>Agaricales</taxon>
        <taxon>Agaricineae</taxon>
        <taxon>Psathyrellaceae</taxon>
        <taxon>Coprinopsis</taxon>
    </lineage>
</organism>
<dbReference type="EMBL" id="ML210214">
    <property type="protein sequence ID" value="TFK23688.1"/>
    <property type="molecule type" value="Genomic_DNA"/>
</dbReference>
<reference evidence="1 2" key="1">
    <citation type="journal article" date="2019" name="Nat. Ecol. Evol.">
        <title>Megaphylogeny resolves global patterns of mushroom evolution.</title>
        <authorList>
            <person name="Varga T."/>
            <person name="Krizsan K."/>
            <person name="Foldi C."/>
            <person name="Dima B."/>
            <person name="Sanchez-Garcia M."/>
            <person name="Sanchez-Ramirez S."/>
            <person name="Szollosi G.J."/>
            <person name="Szarkandi J.G."/>
            <person name="Papp V."/>
            <person name="Albert L."/>
            <person name="Andreopoulos W."/>
            <person name="Angelini C."/>
            <person name="Antonin V."/>
            <person name="Barry K.W."/>
            <person name="Bougher N.L."/>
            <person name="Buchanan P."/>
            <person name="Buyck B."/>
            <person name="Bense V."/>
            <person name="Catcheside P."/>
            <person name="Chovatia M."/>
            <person name="Cooper J."/>
            <person name="Damon W."/>
            <person name="Desjardin D."/>
            <person name="Finy P."/>
            <person name="Geml J."/>
            <person name="Haridas S."/>
            <person name="Hughes K."/>
            <person name="Justo A."/>
            <person name="Karasinski D."/>
            <person name="Kautmanova I."/>
            <person name="Kiss B."/>
            <person name="Kocsube S."/>
            <person name="Kotiranta H."/>
            <person name="LaButti K.M."/>
            <person name="Lechner B.E."/>
            <person name="Liimatainen K."/>
            <person name="Lipzen A."/>
            <person name="Lukacs Z."/>
            <person name="Mihaltcheva S."/>
            <person name="Morgado L.N."/>
            <person name="Niskanen T."/>
            <person name="Noordeloos M.E."/>
            <person name="Ohm R.A."/>
            <person name="Ortiz-Santana B."/>
            <person name="Ovrebo C."/>
            <person name="Racz N."/>
            <person name="Riley R."/>
            <person name="Savchenko A."/>
            <person name="Shiryaev A."/>
            <person name="Soop K."/>
            <person name="Spirin V."/>
            <person name="Szebenyi C."/>
            <person name="Tomsovsky M."/>
            <person name="Tulloss R.E."/>
            <person name="Uehling J."/>
            <person name="Grigoriev I.V."/>
            <person name="Vagvolgyi C."/>
            <person name="Papp T."/>
            <person name="Martin F.M."/>
            <person name="Miettinen O."/>
            <person name="Hibbett D.S."/>
            <person name="Nagy L.G."/>
        </authorList>
    </citation>
    <scope>NUCLEOTIDE SEQUENCE [LARGE SCALE GENOMIC DNA]</scope>
    <source>
        <strain evidence="1 2">CBS 121175</strain>
    </source>
</reference>
<accession>A0A5C3L652</accession>